<evidence type="ECO:0000256" key="8">
    <source>
        <dbReference type="RuleBase" id="RU363032"/>
    </source>
</evidence>
<feature type="domain" description="ABC transmembrane type-1" evidence="9">
    <location>
        <begin position="129"/>
        <end position="320"/>
    </location>
</feature>
<dbReference type="Pfam" id="PF00528">
    <property type="entry name" value="BPD_transp_1"/>
    <property type="match status" value="1"/>
</dbReference>
<evidence type="ECO:0000313" key="11">
    <source>
        <dbReference type="Proteomes" id="UP000484255"/>
    </source>
</evidence>
<keyword evidence="4" id="KW-1003">Cell membrane</keyword>
<dbReference type="AlphaFoldDB" id="A0A7C9TI70"/>
<keyword evidence="3 8" id="KW-0813">Transport</keyword>
<dbReference type="Proteomes" id="UP000484255">
    <property type="component" value="Unassembled WGS sequence"/>
</dbReference>
<evidence type="ECO:0000256" key="6">
    <source>
        <dbReference type="ARBA" id="ARBA00022989"/>
    </source>
</evidence>
<name>A0A7C9TI70_9BURK</name>
<accession>A0A7C9TI70</accession>
<dbReference type="GO" id="GO:0006865">
    <property type="term" value="P:amino acid transport"/>
    <property type="evidence" value="ECO:0007669"/>
    <property type="project" value="TreeGrafter"/>
</dbReference>
<evidence type="ECO:0000313" key="10">
    <source>
        <dbReference type="EMBL" id="NDY90918.1"/>
    </source>
</evidence>
<comment type="caution">
    <text evidence="10">The sequence shown here is derived from an EMBL/GenBank/DDBJ whole genome shotgun (WGS) entry which is preliminary data.</text>
</comment>
<feature type="transmembrane region" description="Helical" evidence="8">
    <location>
        <begin position="59"/>
        <end position="81"/>
    </location>
</feature>
<gene>
    <name evidence="10" type="ORF">G3A44_06880</name>
</gene>
<dbReference type="InterPro" id="IPR035906">
    <property type="entry name" value="MetI-like_sf"/>
</dbReference>
<comment type="similarity">
    <text evidence="2">Belongs to the binding-protein-dependent transport system permease family. HisMQ subfamily.</text>
</comment>
<organism evidence="10 11">
    <name type="scientific">Ideonella livida</name>
    <dbReference type="NCBI Taxonomy" id="2707176"/>
    <lineage>
        <taxon>Bacteria</taxon>
        <taxon>Pseudomonadati</taxon>
        <taxon>Pseudomonadota</taxon>
        <taxon>Betaproteobacteria</taxon>
        <taxon>Burkholderiales</taxon>
        <taxon>Sphaerotilaceae</taxon>
        <taxon>Ideonella</taxon>
    </lineage>
</organism>
<feature type="transmembrane region" description="Helical" evidence="8">
    <location>
        <begin position="93"/>
        <end position="111"/>
    </location>
</feature>
<dbReference type="PROSITE" id="PS50928">
    <property type="entry name" value="ABC_TM1"/>
    <property type="match status" value="1"/>
</dbReference>
<keyword evidence="7 8" id="KW-0472">Membrane</keyword>
<evidence type="ECO:0000256" key="3">
    <source>
        <dbReference type="ARBA" id="ARBA00022448"/>
    </source>
</evidence>
<comment type="subcellular location">
    <subcellularLocation>
        <location evidence="1">Cell inner membrane</location>
        <topology evidence="1">Multi-pass membrane protein</topology>
    </subcellularLocation>
    <subcellularLocation>
        <location evidence="8">Cell membrane</location>
        <topology evidence="8">Multi-pass membrane protein</topology>
    </subcellularLocation>
</comment>
<dbReference type="PANTHER" id="PTHR30614">
    <property type="entry name" value="MEMBRANE COMPONENT OF AMINO ACID ABC TRANSPORTER"/>
    <property type="match status" value="1"/>
</dbReference>
<feature type="transmembrane region" description="Helical" evidence="8">
    <location>
        <begin position="131"/>
        <end position="152"/>
    </location>
</feature>
<feature type="transmembrane region" description="Helical" evidence="8">
    <location>
        <begin position="307"/>
        <end position="327"/>
    </location>
</feature>
<keyword evidence="5 8" id="KW-0812">Transmembrane</keyword>
<feature type="transmembrane region" description="Helical" evidence="8">
    <location>
        <begin position="204"/>
        <end position="224"/>
    </location>
</feature>
<proteinExistence type="inferred from homology"/>
<evidence type="ECO:0000259" key="9">
    <source>
        <dbReference type="PROSITE" id="PS50928"/>
    </source>
</evidence>
<dbReference type="InterPro" id="IPR043429">
    <property type="entry name" value="ArtM/GltK/GlnP/TcyL/YhdX-like"/>
</dbReference>
<dbReference type="CDD" id="cd06261">
    <property type="entry name" value="TM_PBP2"/>
    <property type="match status" value="1"/>
</dbReference>
<protein>
    <submittedName>
        <fullName evidence="10">Amino acid ABC transporter permease</fullName>
    </submittedName>
</protein>
<evidence type="ECO:0000256" key="2">
    <source>
        <dbReference type="ARBA" id="ARBA00010072"/>
    </source>
</evidence>
<dbReference type="SUPFAM" id="SSF161098">
    <property type="entry name" value="MetI-like"/>
    <property type="match status" value="1"/>
</dbReference>
<evidence type="ECO:0000256" key="5">
    <source>
        <dbReference type="ARBA" id="ARBA00022692"/>
    </source>
</evidence>
<dbReference type="NCBIfam" id="TIGR01726">
    <property type="entry name" value="HEQRo_perm_3TM"/>
    <property type="match status" value="1"/>
</dbReference>
<feature type="transmembrane region" description="Helical" evidence="8">
    <location>
        <begin position="245"/>
        <end position="270"/>
    </location>
</feature>
<dbReference type="GO" id="GO:0043190">
    <property type="term" value="C:ATP-binding cassette (ABC) transporter complex"/>
    <property type="evidence" value="ECO:0007669"/>
    <property type="project" value="InterPro"/>
</dbReference>
<dbReference type="InterPro" id="IPR000515">
    <property type="entry name" value="MetI-like"/>
</dbReference>
<keyword evidence="6 8" id="KW-1133">Transmembrane helix</keyword>
<evidence type="ECO:0000256" key="7">
    <source>
        <dbReference type="ARBA" id="ARBA00023136"/>
    </source>
</evidence>
<evidence type="ECO:0000256" key="1">
    <source>
        <dbReference type="ARBA" id="ARBA00004429"/>
    </source>
</evidence>
<sequence>MVAALAWAWGPALLDWAWWSAVWRPDAEACQAVRGQGACWGVVAEKHRLILLGRYPQELAWRPVLATVLLLGAVAGALWPPAAAGGTSMGRRVGLAVCGLCGAVFLLHGWPGAQAWGLGVVETDRWGGLPLSLLLSAGALVAALPLGTAVAVGRREGGPVLRRVLAWGVELVRGLPLVAVLFTASFLFPLWWPGATAPDVLLRVWLAMTLFATAYLSETIRAGLQALEVGQQLAGASLGLPRRAIYRWILLPQALIRMVPALVNSAIGLFKDSALVTVVSLYELTGSLGLALQGDPVWRPFLLEGTLFITALYFAGCAGLSAAGRALEARWTLRRGR</sequence>
<dbReference type="EMBL" id="JAAGOH010000006">
    <property type="protein sequence ID" value="NDY90918.1"/>
    <property type="molecule type" value="Genomic_DNA"/>
</dbReference>
<feature type="transmembrane region" description="Helical" evidence="8">
    <location>
        <begin position="164"/>
        <end position="192"/>
    </location>
</feature>
<keyword evidence="11" id="KW-1185">Reference proteome</keyword>
<dbReference type="Gene3D" id="1.10.3720.10">
    <property type="entry name" value="MetI-like"/>
    <property type="match status" value="1"/>
</dbReference>
<dbReference type="PANTHER" id="PTHR30614:SF41">
    <property type="entry name" value="INNER MEMBRANE AMINO-ACID ABC TRANSPORTER PERMEASE PROTEIN YHDY"/>
    <property type="match status" value="1"/>
</dbReference>
<dbReference type="GO" id="GO:0022857">
    <property type="term" value="F:transmembrane transporter activity"/>
    <property type="evidence" value="ECO:0007669"/>
    <property type="project" value="InterPro"/>
</dbReference>
<dbReference type="InterPro" id="IPR010065">
    <property type="entry name" value="AA_ABC_transptr_permease_3TM"/>
</dbReference>
<reference evidence="10 11" key="1">
    <citation type="submission" date="2020-02" db="EMBL/GenBank/DDBJ databases">
        <title>Ideonella bacterium strain TBM-1.</title>
        <authorList>
            <person name="Chen W.-M."/>
        </authorList>
    </citation>
    <scope>NUCLEOTIDE SEQUENCE [LARGE SCALE GENOMIC DNA]</scope>
    <source>
        <strain evidence="10 11">TBM-1</strain>
    </source>
</reference>
<evidence type="ECO:0000256" key="4">
    <source>
        <dbReference type="ARBA" id="ARBA00022475"/>
    </source>
</evidence>